<evidence type="ECO:0000259" key="1">
    <source>
        <dbReference type="Pfam" id="PF14229"/>
    </source>
</evidence>
<keyword evidence="3" id="KW-1185">Reference proteome</keyword>
<reference evidence="2" key="1">
    <citation type="submission" date="2021-11" db="EMBL/GenBank/DDBJ databases">
        <title>A Novel Adlercreutzia Species, isolated from a Allomyrina dichotoma larva feces.</title>
        <authorList>
            <person name="Suh M.K."/>
        </authorList>
    </citation>
    <scope>NUCLEOTIDE SEQUENCE</scope>
    <source>
        <strain evidence="2">JBNU-10</strain>
    </source>
</reference>
<dbReference type="InterPro" id="IPR025567">
    <property type="entry name" value="DUF4332"/>
</dbReference>
<dbReference type="Gene3D" id="1.10.150.20">
    <property type="entry name" value="5' to 3' exonuclease, C-terminal subdomain"/>
    <property type="match status" value="1"/>
</dbReference>
<proteinExistence type="predicted"/>
<protein>
    <submittedName>
        <fullName evidence="2">DUF4332 domain-containing protein</fullName>
    </submittedName>
</protein>
<evidence type="ECO:0000313" key="3">
    <source>
        <dbReference type="Proteomes" id="UP001430755"/>
    </source>
</evidence>
<gene>
    <name evidence="2" type="ORF">LPT13_09780</name>
</gene>
<accession>A0ABS9WJE5</accession>
<organism evidence="2 3">
    <name type="scientific">Adlercreutzia faecimuris</name>
    <dbReference type="NCBI Taxonomy" id="2897341"/>
    <lineage>
        <taxon>Bacteria</taxon>
        <taxon>Bacillati</taxon>
        <taxon>Actinomycetota</taxon>
        <taxon>Coriobacteriia</taxon>
        <taxon>Eggerthellales</taxon>
        <taxon>Eggerthellaceae</taxon>
        <taxon>Adlercreutzia</taxon>
    </lineage>
</organism>
<feature type="domain" description="DUF4332" evidence="1">
    <location>
        <begin position="11"/>
        <end position="61"/>
    </location>
</feature>
<comment type="caution">
    <text evidence="2">The sequence shown here is derived from an EMBL/GenBank/DDBJ whole genome shotgun (WGS) entry which is preliminary data.</text>
</comment>
<dbReference type="EMBL" id="JAJMLW010000003">
    <property type="protein sequence ID" value="MCI2242640.1"/>
    <property type="molecule type" value="Genomic_DNA"/>
</dbReference>
<evidence type="ECO:0000313" key="2">
    <source>
        <dbReference type="EMBL" id="MCI2242640.1"/>
    </source>
</evidence>
<dbReference type="Pfam" id="PF14229">
    <property type="entry name" value="DUF4332"/>
    <property type="match status" value="1"/>
</dbReference>
<dbReference type="RefSeq" id="WP_242166097.1">
    <property type="nucleotide sequence ID" value="NZ_JAJMLW010000003.1"/>
</dbReference>
<name>A0ABS9WJE5_9ACTN</name>
<dbReference type="Proteomes" id="UP001430755">
    <property type="component" value="Unassembled WGS sequence"/>
</dbReference>
<sequence>MASDIDKLYGVSPEDIAKLKDAGIESIEQFYEIAKHPDSRAELSEKIGVDGFTLEGWSATAGNYILMMNCEWD</sequence>